<evidence type="ECO:0000256" key="6">
    <source>
        <dbReference type="SAM" id="MobiDB-lite"/>
    </source>
</evidence>
<dbReference type="RefSeq" id="XP_026113052.1">
    <property type="nucleotide sequence ID" value="XM_026257267.1"/>
</dbReference>
<protein>
    <submittedName>
        <fullName evidence="9">Uncharacterized protein LOC113091668 isoform X1</fullName>
    </submittedName>
</protein>
<reference evidence="9" key="1">
    <citation type="submission" date="2025-08" db="UniProtKB">
        <authorList>
            <consortium name="RefSeq"/>
        </authorList>
    </citation>
    <scope>IDENTIFICATION</scope>
    <source>
        <strain evidence="9">Wakin</strain>
        <tissue evidence="9">Muscle</tissue>
    </source>
</reference>
<evidence type="ECO:0000313" key="8">
    <source>
        <dbReference type="Proteomes" id="UP000515129"/>
    </source>
</evidence>
<evidence type="ECO:0000256" key="4">
    <source>
        <dbReference type="ARBA" id="ARBA00023125"/>
    </source>
</evidence>
<keyword evidence="8" id="KW-1185">Reference proteome</keyword>
<dbReference type="SMART" id="SM00980">
    <property type="entry name" value="THAP"/>
    <property type="match status" value="1"/>
</dbReference>
<dbReference type="PROSITE" id="PS50950">
    <property type="entry name" value="ZF_THAP"/>
    <property type="match status" value="1"/>
</dbReference>
<dbReference type="GeneID" id="113091668"/>
<accession>A0A6P6NWC0</accession>
<proteinExistence type="predicted"/>
<dbReference type="AlphaFoldDB" id="A0A6P6NWC0"/>
<evidence type="ECO:0000256" key="2">
    <source>
        <dbReference type="ARBA" id="ARBA00022771"/>
    </source>
</evidence>
<dbReference type="PANTHER" id="PTHR31751">
    <property type="entry name" value="SI:CH211-108C17.2-RELATED-RELATED"/>
    <property type="match status" value="1"/>
</dbReference>
<feature type="compositionally biased region" description="Low complexity" evidence="6">
    <location>
        <begin position="117"/>
        <end position="129"/>
    </location>
</feature>
<keyword evidence="2 5" id="KW-0863">Zinc-finger</keyword>
<dbReference type="PANTHER" id="PTHR31751:SF44">
    <property type="entry name" value="SI:CH211-211K8.4-RELATED"/>
    <property type="match status" value="1"/>
</dbReference>
<feature type="region of interest" description="Disordered" evidence="6">
    <location>
        <begin position="107"/>
        <end position="141"/>
    </location>
</feature>
<dbReference type="Proteomes" id="UP000515129">
    <property type="component" value="Unplaced"/>
</dbReference>
<feature type="compositionally biased region" description="Acidic residues" evidence="6">
    <location>
        <begin position="207"/>
        <end position="216"/>
    </location>
</feature>
<dbReference type="Pfam" id="PF05485">
    <property type="entry name" value="THAP"/>
    <property type="match status" value="1"/>
</dbReference>
<evidence type="ECO:0000256" key="5">
    <source>
        <dbReference type="PROSITE-ProRule" id="PRU00309"/>
    </source>
</evidence>
<feature type="domain" description="THAP-type" evidence="7">
    <location>
        <begin position="1"/>
        <end position="86"/>
    </location>
</feature>
<gene>
    <name evidence="9" type="primary">LOC113091668</name>
</gene>
<evidence type="ECO:0000259" key="7">
    <source>
        <dbReference type="PROSITE" id="PS50950"/>
    </source>
</evidence>
<dbReference type="KEGG" id="caua:113091668"/>
<name>A0A6P6NWC0_CARAU</name>
<keyword evidence="1" id="KW-0479">Metal-binding</keyword>
<evidence type="ECO:0000256" key="1">
    <source>
        <dbReference type="ARBA" id="ARBA00022723"/>
    </source>
</evidence>
<dbReference type="GO" id="GO:0008270">
    <property type="term" value="F:zinc ion binding"/>
    <property type="evidence" value="ECO:0007669"/>
    <property type="project" value="UniProtKB-KW"/>
</dbReference>
<keyword evidence="3" id="KW-0862">Zinc</keyword>
<organism evidence="8 9">
    <name type="scientific">Carassius auratus</name>
    <name type="common">Goldfish</name>
    <dbReference type="NCBI Taxonomy" id="7957"/>
    <lineage>
        <taxon>Eukaryota</taxon>
        <taxon>Metazoa</taxon>
        <taxon>Chordata</taxon>
        <taxon>Craniata</taxon>
        <taxon>Vertebrata</taxon>
        <taxon>Euteleostomi</taxon>
        <taxon>Actinopterygii</taxon>
        <taxon>Neopterygii</taxon>
        <taxon>Teleostei</taxon>
        <taxon>Ostariophysi</taxon>
        <taxon>Cypriniformes</taxon>
        <taxon>Cyprinidae</taxon>
        <taxon>Cyprininae</taxon>
        <taxon>Carassius</taxon>
    </lineage>
</organism>
<evidence type="ECO:0000256" key="3">
    <source>
        <dbReference type="ARBA" id="ARBA00022833"/>
    </source>
</evidence>
<dbReference type="SUPFAM" id="SSF57716">
    <property type="entry name" value="Glucocorticoid receptor-like (DNA-binding domain)"/>
    <property type="match status" value="1"/>
</dbReference>
<dbReference type="OrthoDB" id="5814287at2759"/>
<feature type="region of interest" description="Disordered" evidence="6">
    <location>
        <begin position="186"/>
        <end position="225"/>
    </location>
</feature>
<evidence type="ECO:0000313" key="9">
    <source>
        <dbReference type="RefSeq" id="XP_026113052.1"/>
    </source>
</evidence>
<dbReference type="InterPro" id="IPR006612">
    <property type="entry name" value="THAP_Znf"/>
</dbReference>
<dbReference type="GO" id="GO:0003677">
    <property type="term" value="F:DNA binding"/>
    <property type="evidence" value="ECO:0007669"/>
    <property type="project" value="UniProtKB-UniRule"/>
</dbReference>
<keyword evidence="4 5" id="KW-0238">DNA-binding</keyword>
<sequence length="712" mass="80838">MPPKRFRCSVAGCMNPHSSLHLLPKSEPLKTRWINFVFKENAPSTLPKFVYVCANHFTDCFVNEGQYKAGFAQKLLLKDGAVPTVRDPATPPEKVIFSTGLPLSRTKLAPTPEQGLTSTTSTTCDASTSEQSSQKRDIACQTDAKPLTKSVGTQLSMETLHAPYSSTGVQMTDNVLDIDSSFSPETGVTFMSSTHTKRPSERPRVELEEEDDEETLMDTSSTVAPEEQCSTFDRAEMDATLTETAEMFAQASCPIHKIRKYIVYENCIMELFDVCPVCNRSCSVRSQRIGTFVRVEQLCHNCQYSRKWNSQPVLGSTPAGNLHISAAVYLCGASFYKLEKICTTMNLQLFKHDTFRRHSRLYVEPAIVYKWMHWQNKMLHRLSKRERVIVGGDMMADALGNSAKFGSYTLMDLQTNTVVDIQLVQSSEVEGSYHMEKEGLQRSLALMEAYGVTLECIVTDRHPQIQKFLRERNINQFYDVRHIEKGIARQLENICKLKDCEKLREWLRSIKNHIYWTAASSTTGPERVAKWSSILNHVRDIHTHEDPNFPACLHPQKRSRDRNKWLVAGTQAFYKLEKVMTNKQVLNEVTKLSPHQQTSYFESFHSVILRFAPKNVVFPFLGMLCRLYLAAFHYNENAGGAQATSSTGHPLFKVNFPKARKGQCTVKQVNTPPTFRYLGDLQDLIFEHVIVDPAPYMNEVLKIPIPPDLCRV</sequence>